<name>A0A9P4IT21_9PEZI</name>
<protein>
    <recommendedName>
        <fullName evidence="6">Fungal-specific transcription factor domain-containing protein</fullName>
    </recommendedName>
</protein>
<comment type="subcellular location">
    <subcellularLocation>
        <location evidence="1">Nucleus</location>
    </subcellularLocation>
</comment>
<dbReference type="InterPro" id="IPR021858">
    <property type="entry name" value="Fun_TF"/>
</dbReference>
<gene>
    <name evidence="4" type="ORF">K461DRAFT_298101</name>
</gene>
<keyword evidence="2" id="KW-0539">Nucleus</keyword>
<evidence type="ECO:0000256" key="3">
    <source>
        <dbReference type="SAM" id="MobiDB-lite"/>
    </source>
</evidence>
<dbReference type="PANTHER" id="PTHR37534">
    <property type="entry name" value="TRANSCRIPTIONAL ACTIVATOR PROTEIN UGA3"/>
    <property type="match status" value="1"/>
</dbReference>
<feature type="compositionally biased region" description="Polar residues" evidence="3">
    <location>
        <begin position="23"/>
        <end position="32"/>
    </location>
</feature>
<feature type="region of interest" description="Disordered" evidence="3">
    <location>
        <begin position="1"/>
        <end position="32"/>
    </location>
</feature>
<dbReference type="Proteomes" id="UP000799439">
    <property type="component" value="Unassembled WGS sequence"/>
</dbReference>
<dbReference type="EMBL" id="ML996094">
    <property type="protein sequence ID" value="KAF2147995.1"/>
    <property type="molecule type" value="Genomic_DNA"/>
</dbReference>
<sequence length="537" mass="59109">MARTLKTQIRENSHQRRGERSILASTVSGQTPTESGGTLIVFSQAPVVNVGPSPSPNQSSNAIRTPDHEQRFDGASSAPPPRIESPCALPIKTAFDSECLSRTDLNLITFYLEDLFPFLYPLYSPSALHGGRAWILDLLLRSPVIRQAMLCQSSYYLSLTQSTIESTISFDIVLAQTRDAFHILGQALSLIQTGGIANHIHGTVRIFTGIMQLQRFEVALSSFQNCRAHLNACASLFRQLLHVGRRSVDGSFCPSSCFDSVMHSLGPSSWTLLGSTYQVSSSEQDAFRFSSALLIFDDVIASTVLQEVPQLYDLHTSLLASEIAVDLQATIGCQNWVILYLGKIASLNSWKRDRKRAGSLDIVELVQRAMSIKASLKELLGQVQAKQVNTHSNSFIEVLGSTSGVANRAASKSLTTRIWAHAALLYLTIVVSGWQPANIEIRMHVQEVLHLLSQLAPLTHLRAACWPLCLAGCLAEVEKEAHFRTLVQQLQPPKAFGTLYRALDIMERAWQRREELVASEADLAAVFQCGGELILLV</sequence>
<evidence type="ECO:0000313" key="5">
    <source>
        <dbReference type="Proteomes" id="UP000799439"/>
    </source>
</evidence>
<organism evidence="4 5">
    <name type="scientific">Myriangium duriaei CBS 260.36</name>
    <dbReference type="NCBI Taxonomy" id="1168546"/>
    <lineage>
        <taxon>Eukaryota</taxon>
        <taxon>Fungi</taxon>
        <taxon>Dikarya</taxon>
        <taxon>Ascomycota</taxon>
        <taxon>Pezizomycotina</taxon>
        <taxon>Dothideomycetes</taxon>
        <taxon>Dothideomycetidae</taxon>
        <taxon>Myriangiales</taxon>
        <taxon>Myriangiaceae</taxon>
        <taxon>Myriangium</taxon>
    </lineage>
</organism>
<feature type="compositionally biased region" description="Low complexity" evidence="3">
    <location>
        <begin position="50"/>
        <end position="61"/>
    </location>
</feature>
<feature type="compositionally biased region" description="Basic and acidic residues" evidence="3">
    <location>
        <begin position="8"/>
        <end position="20"/>
    </location>
</feature>
<feature type="region of interest" description="Disordered" evidence="3">
    <location>
        <begin position="50"/>
        <end position="83"/>
    </location>
</feature>
<evidence type="ECO:0008006" key="6">
    <source>
        <dbReference type="Google" id="ProtNLM"/>
    </source>
</evidence>
<keyword evidence="5" id="KW-1185">Reference proteome</keyword>
<dbReference type="Pfam" id="PF11951">
    <property type="entry name" value="Fungal_trans_2"/>
    <property type="match status" value="1"/>
</dbReference>
<proteinExistence type="predicted"/>
<dbReference type="GO" id="GO:0005634">
    <property type="term" value="C:nucleus"/>
    <property type="evidence" value="ECO:0007669"/>
    <property type="project" value="UniProtKB-SubCell"/>
</dbReference>
<comment type="caution">
    <text evidence="4">The sequence shown here is derived from an EMBL/GenBank/DDBJ whole genome shotgun (WGS) entry which is preliminary data.</text>
</comment>
<dbReference type="PANTHER" id="PTHR37534:SF20">
    <property type="entry name" value="PRO1A C6 ZINK-FINGER PROTEIN"/>
    <property type="match status" value="1"/>
</dbReference>
<dbReference type="OrthoDB" id="5213892at2759"/>
<accession>A0A9P4IT21</accession>
<reference evidence="4" key="1">
    <citation type="journal article" date="2020" name="Stud. Mycol.">
        <title>101 Dothideomycetes genomes: a test case for predicting lifestyles and emergence of pathogens.</title>
        <authorList>
            <person name="Haridas S."/>
            <person name="Albert R."/>
            <person name="Binder M."/>
            <person name="Bloem J."/>
            <person name="Labutti K."/>
            <person name="Salamov A."/>
            <person name="Andreopoulos B."/>
            <person name="Baker S."/>
            <person name="Barry K."/>
            <person name="Bills G."/>
            <person name="Bluhm B."/>
            <person name="Cannon C."/>
            <person name="Castanera R."/>
            <person name="Culley D."/>
            <person name="Daum C."/>
            <person name="Ezra D."/>
            <person name="Gonzalez J."/>
            <person name="Henrissat B."/>
            <person name="Kuo A."/>
            <person name="Liang C."/>
            <person name="Lipzen A."/>
            <person name="Lutzoni F."/>
            <person name="Magnuson J."/>
            <person name="Mondo S."/>
            <person name="Nolan M."/>
            <person name="Ohm R."/>
            <person name="Pangilinan J."/>
            <person name="Park H.-J."/>
            <person name="Ramirez L."/>
            <person name="Alfaro M."/>
            <person name="Sun H."/>
            <person name="Tritt A."/>
            <person name="Yoshinaga Y."/>
            <person name="Zwiers L.-H."/>
            <person name="Turgeon B."/>
            <person name="Goodwin S."/>
            <person name="Spatafora J."/>
            <person name="Crous P."/>
            <person name="Grigoriev I."/>
        </authorList>
    </citation>
    <scope>NUCLEOTIDE SEQUENCE</scope>
    <source>
        <strain evidence="4">CBS 260.36</strain>
    </source>
</reference>
<evidence type="ECO:0000256" key="2">
    <source>
        <dbReference type="ARBA" id="ARBA00023242"/>
    </source>
</evidence>
<evidence type="ECO:0000313" key="4">
    <source>
        <dbReference type="EMBL" id="KAF2147995.1"/>
    </source>
</evidence>
<evidence type="ECO:0000256" key="1">
    <source>
        <dbReference type="ARBA" id="ARBA00004123"/>
    </source>
</evidence>
<dbReference type="AlphaFoldDB" id="A0A9P4IT21"/>